<feature type="compositionally biased region" description="Basic residues" evidence="9">
    <location>
        <begin position="647"/>
        <end position="657"/>
    </location>
</feature>
<feature type="region of interest" description="Disordered" evidence="9">
    <location>
        <begin position="603"/>
        <end position="664"/>
    </location>
</feature>
<dbReference type="OrthoDB" id="78669at2759"/>
<keyword evidence="6 8" id="KW-0406">Ion transport</keyword>
<comment type="similarity">
    <text evidence="2 8">Belongs to the cation diffusion facilitator (CDF) transporter (TC 2.A.4) family. SLC30A subfamily.</text>
</comment>
<feature type="transmembrane region" description="Helical" evidence="8">
    <location>
        <begin position="415"/>
        <end position="431"/>
    </location>
</feature>
<evidence type="ECO:0000256" key="3">
    <source>
        <dbReference type="ARBA" id="ARBA00022448"/>
    </source>
</evidence>
<keyword evidence="12" id="KW-1185">Reference proteome</keyword>
<feature type="transmembrane region" description="Helical" evidence="8">
    <location>
        <begin position="545"/>
        <end position="564"/>
    </location>
</feature>
<feature type="transmembrane region" description="Helical" evidence="8">
    <location>
        <begin position="696"/>
        <end position="719"/>
    </location>
</feature>
<dbReference type="InterPro" id="IPR045316">
    <property type="entry name" value="Msc2-like"/>
</dbReference>
<feature type="region of interest" description="Disordered" evidence="9">
    <location>
        <begin position="50"/>
        <end position="82"/>
    </location>
</feature>
<feature type="transmembrane region" description="Helical" evidence="8">
    <location>
        <begin position="579"/>
        <end position="597"/>
    </location>
</feature>
<dbReference type="NCBIfam" id="TIGR01297">
    <property type="entry name" value="CDF"/>
    <property type="match status" value="1"/>
</dbReference>
<name>A0A6A7BSA8_9PEZI</name>
<proteinExistence type="inferred from homology"/>
<keyword evidence="4 8" id="KW-0812">Transmembrane</keyword>
<dbReference type="GO" id="GO:0006882">
    <property type="term" value="P:intracellular zinc ion homeostasis"/>
    <property type="evidence" value="ECO:0007669"/>
    <property type="project" value="InterPro"/>
</dbReference>
<feature type="transmembrane region" description="Helical" evidence="8">
    <location>
        <begin position="334"/>
        <end position="353"/>
    </location>
</feature>
<dbReference type="GO" id="GO:0031410">
    <property type="term" value="C:cytoplasmic vesicle"/>
    <property type="evidence" value="ECO:0007669"/>
    <property type="project" value="TreeGrafter"/>
</dbReference>
<keyword evidence="8" id="KW-0256">Endoplasmic reticulum</keyword>
<evidence type="ECO:0000256" key="2">
    <source>
        <dbReference type="ARBA" id="ARBA00008873"/>
    </source>
</evidence>
<feature type="transmembrane region" description="Helical" evidence="8">
    <location>
        <begin position="359"/>
        <end position="380"/>
    </location>
</feature>
<feature type="transmembrane region" description="Helical" evidence="8">
    <location>
        <begin position="270"/>
        <end position="290"/>
    </location>
</feature>
<feature type="transmembrane region" description="Helical" evidence="8">
    <location>
        <begin position="241"/>
        <end position="258"/>
    </location>
</feature>
<dbReference type="GO" id="GO:0005789">
    <property type="term" value="C:endoplasmic reticulum membrane"/>
    <property type="evidence" value="ECO:0007669"/>
    <property type="project" value="UniProtKB-SubCell"/>
</dbReference>
<feature type="transmembrane region" description="Helical" evidence="8">
    <location>
        <begin position="475"/>
        <end position="495"/>
    </location>
</feature>
<gene>
    <name evidence="11" type="ORF">K470DRAFT_260308</name>
</gene>
<sequence length="809" mass="87747">MASGYALPAANRLYPHHGHSHSFGGSATSTHVMLENGSLQIPQRDIASHNSLRSSKHARSLSSWSPVRNTRPRGESDLGRPSVSVYRPTLARLDSEVPPRTLSKFSISEAITALLIPTPFLLASAAYSVITHEELSGGSHPLPPYARLQHGANGRTVKLPRQRFSTDSGLIEACSLTSGTLLLVGIVALIRTRSLLAARGSNNPSETSPFNAKSARSIAVRILPLWLSFFAAVQIGGLRTGLVLLVATSAGLVGVSSFNDAKRLIFSRPASTATLGLAVVLDLSGVTFHAPTSHLAVGYLALILSFYRTPLPIYAGQEESAASPLTSNRHEIHLTLLSGILLSLVTMASLLWSSVAPHFQGYTLLFGALSVAAMSITILYAQPQSLRRSPPAGLGLGCFGMACCAYAFSPSTWGSMCNVGLAALSFAGAKFDMRTRSKHSQTIQQNSGFTTFLLDKCEPGSLWYGILADKDSRRITYYTTLNFVFMFVQAVYGYLSGSLGLLSDTVHMFFDCLGLVVGLMAAVVSKRPPTPEKPYGWSKLNTLAGFGNGVFLVLVSIEFVWEAIEGIMGQKELRHVRELLVVSVAGLLVNMVGMFAFGHAHAHGHDHGHEHGHGHNHNHDHHHHHHHHHNNNNNNNGHGHDHTLGHDHHHHDHHHHHDSHEHHNENMHGIYLHVAADAGGSLAVIVSTALTLWRPWYLWDPLATICIAVLIVAAAIPLVMSSGRKLLLVVPDKKEWGIKNTLQDLGDLRGVVGYSNPRFWEDEESGQLKGTINVIAAPQADVEDVRGRVDDLMQERGLDLVIQVGSEPV</sequence>
<dbReference type="AlphaFoldDB" id="A0A6A7BSA8"/>
<dbReference type="GO" id="GO:1904257">
    <property type="term" value="P:zinc ion import into Golgi lumen"/>
    <property type="evidence" value="ECO:0007669"/>
    <property type="project" value="TreeGrafter"/>
</dbReference>
<dbReference type="SUPFAM" id="SSF161111">
    <property type="entry name" value="Cation efflux protein transmembrane domain-like"/>
    <property type="match status" value="1"/>
</dbReference>
<evidence type="ECO:0000256" key="4">
    <source>
        <dbReference type="ARBA" id="ARBA00022692"/>
    </source>
</evidence>
<comment type="caution">
    <text evidence="8">Lacks conserved residue(s) required for the propagation of feature annotation.</text>
</comment>
<protein>
    <recommendedName>
        <fullName evidence="8">Zinc transporter</fullName>
    </recommendedName>
</protein>
<dbReference type="PANTHER" id="PTHR45755:SF4">
    <property type="entry name" value="ZINC TRANSPORTER 7"/>
    <property type="match status" value="1"/>
</dbReference>
<keyword evidence="3 8" id="KW-0813">Transport</keyword>
<dbReference type="GO" id="GO:0005794">
    <property type="term" value="C:Golgi apparatus"/>
    <property type="evidence" value="ECO:0007669"/>
    <property type="project" value="TreeGrafter"/>
</dbReference>
<reference evidence="11" key="1">
    <citation type="journal article" date="2020" name="Stud. Mycol.">
        <title>101 Dothideomycetes genomes: a test case for predicting lifestyles and emergence of pathogens.</title>
        <authorList>
            <person name="Haridas S."/>
            <person name="Albert R."/>
            <person name="Binder M."/>
            <person name="Bloem J."/>
            <person name="Labutti K."/>
            <person name="Salamov A."/>
            <person name="Andreopoulos B."/>
            <person name="Baker S."/>
            <person name="Barry K."/>
            <person name="Bills G."/>
            <person name="Bluhm B."/>
            <person name="Cannon C."/>
            <person name="Castanera R."/>
            <person name="Culley D."/>
            <person name="Daum C."/>
            <person name="Ezra D."/>
            <person name="Gonzalez J."/>
            <person name="Henrissat B."/>
            <person name="Kuo A."/>
            <person name="Liang C."/>
            <person name="Lipzen A."/>
            <person name="Lutzoni F."/>
            <person name="Magnuson J."/>
            <person name="Mondo S."/>
            <person name="Nolan M."/>
            <person name="Ohm R."/>
            <person name="Pangilinan J."/>
            <person name="Park H.-J."/>
            <person name="Ramirez L."/>
            <person name="Alfaro M."/>
            <person name="Sun H."/>
            <person name="Tritt A."/>
            <person name="Yoshinaga Y."/>
            <person name="Zwiers L.-H."/>
            <person name="Turgeon B."/>
            <person name="Goodwin S."/>
            <person name="Spatafora J."/>
            <person name="Crous P."/>
            <person name="Grigoriev I."/>
        </authorList>
    </citation>
    <scope>NUCLEOTIDE SEQUENCE</scope>
    <source>
        <strain evidence="11">CBS 480.64</strain>
    </source>
</reference>
<evidence type="ECO:0000256" key="8">
    <source>
        <dbReference type="RuleBase" id="RU369017"/>
    </source>
</evidence>
<keyword evidence="5 8" id="KW-1133">Transmembrane helix</keyword>
<organism evidence="11 12">
    <name type="scientific">Piedraia hortae CBS 480.64</name>
    <dbReference type="NCBI Taxonomy" id="1314780"/>
    <lineage>
        <taxon>Eukaryota</taxon>
        <taxon>Fungi</taxon>
        <taxon>Dikarya</taxon>
        <taxon>Ascomycota</taxon>
        <taxon>Pezizomycotina</taxon>
        <taxon>Dothideomycetes</taxon>
        <taxon>Dothideomycetidae</taxon>
        <taxon>Capnodiales</taxon>
        <taxon>Piedraiaceae</taxon>
        <taxon>Piedraia</taxon>
    </lineage>
</organism>
<evidence type="ECO:0000256" key="1">
    <source>
        <dbReference type="ARBA" id="ARBA00004141"/>
    </source>
</evidence>
<dbReference type="InterPro" id="IPR027469">
    <property type="entry name" value="Cation_efflux_TMD_sf"/>
</dbReference>
<dbReference type="InterPro" id="IPR002524">
    <property type="entry name" value="Cation_efflux"/>
</dbReference>
<feature type="compositionally biased region" description="Basic residues" evidence="9">
    <location>
        <begin position="614"/>
        <end position="630"/>
    </location>
</feature>
<feature type="compositionally biased region" description="Basic and acidic residues" evidence="9">
    <location>
        <begin position="603"/>
        <end position="613"/>
    </location>
</feature>
<dbReference type="Pfam" id="PF01545">
    <property type="entry name" value="Cation_efflux"/>
    <property type="match status" value="1"/>
</dbReference>
<evidence type="ECO:0000313" key="12">
    <source>
        <dbReference type="Proteomes" id="UP000799421"/>
    </source>
</evidence>
<dbReference type="Gene3D" id="1.20.1510.10">
    <property type="entry name" value="Cation efflux protein transmembrane domain"/>
    <property type="match status" value="1"/>
</dbReference>
<keyword evidence="7 8" id="KW-0472">Membrane</keyword>
<feature type="transmembrane region" description="Helical" evidence="8">
    <location>
        <begin position="169"/>
        <end position="190"/>
    </location>
</feature>
<dbReference type="GO" id="GO:0005385">
    <property type="term" value="F:zinc ion transmembrane transporter activity"/>
    <property type="evidence" value="ECO:0007669"/>
    <property type="project" value="UniProtKB-UniRule"/>
</dbReference>
<accession>A0A6A7BSA8</accession>
<dbReference type="EMBL" id="MU006022">
    <property type="protein sequence ID" value="KAF2857952.1"/>
    <property type="molecule type" value="Genomic_DNA"/>
</dbReference>
<dbReference type="InterPro" id="IPR058533">
    <property type="entry name" value="Cation_efflux_TM"/>
</dbReference>
<evidence type="ECO:0000313" key="11">
    <source>
        <dbReference type="EMBL" id="KAF2857952.1"/>
    </source>
</evidence>
<evidence type="ECO:0000259" key="10">
    <source>
        <dbReference type="Pfam" id="PF01545"/>
    </source>
</evidence>
<comment type="function">
    <text evidence="8">Functions as a zinc transporter.</text>
</comment>
<feature type="domain" description="Cation efflux protein transmembrane" evidence="10">
    <location>
        <begin position="476"/>
        <end position="727"/>
    </location>
</feature>
<feature type="transmembrane region" description="Helical" evidence="8">
    <location>
        <begin position="670"/>
        <end position="690"/>
    </location>
</feature>
<evidence type="ECO:0000256" key="5">
    <source>
        <dbReference type="ARBA" id="ARBA00022989"/>
    </source>
</evidence>
<evidence type="ECO:0000256" key="9">
    <source>
        <dbReference type="SAM" id="MobiDB-lite"/>
    </source>
</evidence>
<evidence type="ECO:0000256" key="7">
    <source>
        <dbReference type="ARBA" id="ARBA00023136"/>
    </source>
</evidence>
<dbReference type="Proteomes" id="UP000799421">
    <property type="component" value="Unassembled WGS sequence"/>
</dbReference>
<evidence type="ECO:0000256" key="6">
    <source>
        <dbReference type="ARBA" id="ARBA00023065"/>
    </source>
</evidence>
<dbReference type="PANTHER" id="PTHR45755">
    <property type="match status" value="1"/>
</dbReference>
<comment type="subcellular location">
    <subcellularLocation>
        <location evidence="8">Endoplasmic reticulum membrane</location>
        <topology evidence="8">Multi-pass membrane protein</topology>
    </subcellularLocation>
    <subcellularLocation>
        <location evidence="1">Membrane</location>
        <topology evidence="1">Multi-pass membrane protein</topology>
    </subcellularLocation>
</comment>